<name>A0ABT5IDA6_9CAUL</name>
<feature type="domain" description="Alpha fucosidase A-like C-terminal" evidence="3">
    <location>
        <begin position="701"/>
        <end position="757"/>
    </location>
</feature>
<keyword evidence="1" id="KW-0732">Signal</keyword>
<evidence type="ECO:0000256" key="1">
    <source>
        <dbReference type="SAM" id="SignalP"/>
    </source>
</evidence>
<dbReference type="PANTHER" id="PTHR31084">
    <property type="entry name" value="ALPHA-L-FUCOSIDASE 2"/>
    <property type="match status" value="1"/>
</dbReference>
<dbReference type="Pfam" id="PF22124">
    <property type="entry name" value="Glyco_hydro_95_cat"/>
    <property type="match status" value="1"/>
</dbReference>
<comment type="caution">
    <text evidence="5">The sequence shown here is derived from an EMBL/GenBank/DDBJ whole genome shotgun (WGS) entry which is preliminary data.</text>
</comment>
<dbReference type="InterPro" id="IPR008928">
    <property type="entry name" value="6-hairpin_glycosidase_sf"/>
</dbReference>
<dbReference type="SUPFAM" id="SSF48208">
    <property type="entry name" value="Six-hairpin glycosidases"/>
    <property type="match status" value="1"/>
</dbReference>
<reference evidence="5 6" key="1">
    <citation type="submission" date="2023-01" db="EMBL/GenBank/DDBJ databases">
        <title>Novel species of the genus Asticcacaulis isolated from rivers.</title>
        <authorList>
            <person name="Lu H."/>
        </authorList>
    </citation>
    <scope>NUCLEOTIDE SEQUENCE [LARGE SCALE GENOMIC DNA]</scope>
    <source>
        <strain evidence="5 6">DXS10W</strain>
    </source>
</reference>
<dbReference type="Gene3D" id="1.50.10.10">
    <property type="match status" value="1"/>
</dbReference>
<evidence type="ECO:0000313" key="5">
    <source>
        <dbReference type="EMBL" id="MDC7694173.1"/>
    </source>
</evidence>
<dbReference type="InterPro" id="IPR012341">
    <property type="entry name" value="6hp_glycosidase-like_sf"/>
</dbReference>
<sequence>MTRSTRRETLGGLLALSTLPLLAAQARAQTGSSGAGASTRVLGFNAPAARWMEALPVGNGRLGAMVYGGVKSERLQLNHIELWSGRSVEDNPKTTRAALPKVRELLFAGNRVEANRLAQDQMMGPMNEVDYGSYQMLGDLRLEMGHGEAVSDYSRELDMATGQVTVRYKIGKATYSRTVMASAPDQCLAVYFETSAPEGLSLTAMLRRDRDVAFDWQGGVLKMFGQPQPYGVHFCAYLACRSDGGRVAPDGQGFRITGARSVLLTLTGATDLLAPAPETVARAAQAKLTARSWKSLARDQIRDHRALFDRVELTLAPSGVPVLASERLAAASDAAEKALIETYFNFGRYLLIGSNRPGSLPPNLQGLWADGFAPPWSADYHININIQMNYWPAEVCGLSELHHSLFDYVDRLMPHARQTAQIAYGCRGAVAHYTTNPWGHTALDGNVQWGLWPEGLAWLTLHYWEHYLYTGDLDFLRARALPVFKACAEFTLDYLVEDPRTGKLVSGPASSPENSYVMDNGKVGYVDMGCAMSQSMAFTVLTLTKKAADTLSAEPELREACAAALARLDRLKIGPDGRVQEWSEPLTEAEPGHRHISHLFGLYPGIEIDVHDTPDLAEAARRTLTERLRHGGGHTGWSAAWLTMFRARLGDGEESLAMLRKLFRQSTGANFFDTHPYTPDPIFQIDGNLGATAAIAEMLVQSHNGSLRLLPALPKSWANGRVRGLRARGGVSVDLQWAEGRLTHCVVRASRKAQFRLVPPPGQSGLAPLSQGKQKLVWGQVADLQAGQSYAL</sequence>
<dbReference type="Proteomes" id="UP001216595">
    <property type="component" value="Unassembled WGS sequence"/>
</dbReference>
<feature type="signal peptide" evidence="1">
    <location>
        <begin position="1"/>
        <end position="23"/>
    </location>
</feature>
<accession>A0ABT5IDA6</accession>
<feature type="chain" id="PRO_5047098317" evidence="1">
    <location>
        <begin position="24"/>
        <end position="792"/>
    </location>
</feature>
<protein>
    <submittedName>
        <fullName evidence="5">Glycoside hydrolase family 95 protein</fullName>
    </submittedName>
</protein>
<evidence type="ECO:0000313" key="6">
    <source>
        <dbReference type="Proteomes" id="UP001216595"/>
    </source>
</evidence>
<dbReference type="GO" id="GO:0016787">
    <property type="term" value="F:hydrolase activity"/>
    <property type="evidence" value="ECO:0007669"/>
    <property type="project" value="UniProtKB-KW"/>
</dbReference>
<organism evidence="5 6">
    <name type="scientific">Asticcacaulis currens</name>
    <dbReference type="NCBI Taxonomy" id="2984210"/>
    <lineage>
        <taxon>Bacteria</taxon>
        <taxon>Pseudomonadati</taxon>
        <taxon>Pseudomonadota</taxon>
        <taxon>Alphaproteobacteria</taxon>
        <taxon>Caulobacterales</taxon>
        <taxon>Caulobacteraceae</taxon>
        <taxon>Asticcacaulis</taxon>
    </lineage>
</organism>
<dbReference type="RefSeq" id="WP_272740895.1">
    <property type="nucleotide sequence ID" value="NZ_JAQQKW010000004.1"/>
</dbReference>
<dbReference type="InterPro" id="IPR027414">
    <property type="entry name" value="GH95_N_dom"/>
</dbReference>
<proteinExistence type="predicted"/>
<gene>
    <name evidence="5" type="ORF">PQU94_07740</name>
</gene>
<dbReference type="PIRSF" id="PIRSF007663">
    <property type="entry name" value="UCP007663"/>
    <property type="match status" value="1"/>
</dbReference>
<keyword evidence="6" id="KW-1185">Reference proteome</keyword>
<evidence type="ECO:0000259" key="3">
    <source>
        <dbReference type="Pfam" id="PF21307"/>
    </source>
</evidence>
<dbReference type="InterPro" id="IPR016518">
    <property type="entry name" value="Alpha-L-fucosidase"/>
</dbReference>
<dbReference type="Pfam" id="PF14498">
    <property type="entry name" value="Glyco_hyd_65N_2"/>
    <property type="match status" value="1"/>
</dbReference>
<feature type="domain" description="Glycosyl hydrolase family 95 N-terminal" evidence="2">
    <location>
        <begin position="43"/>
        <end position="271"/>
    </location>
</feature>
<dbReference type="InterPro" id="IPR054363">
    <property type="entry name" value="GH95_cat"/>
</dbReference>
<dbReference type="InterPro" id="IPR049053">
    <property type="entry name" value="AFCA-like_C"/>
</dbReference>
<evidence type="ECO:0000259" key="4">
    <source>
        <dbReference type="Pfam" id="PF22124"/>
    </source>
</evidence>
<keyword evidence="5" id="KW-0378">Hydrolase</keyword>
<dbReference type="Pfam" id="PF21307">
    <property type="entry name" value="Glyco_hydro_95_C"/>
    <property type="match status" value="1"/>
</dbReference>
<evidence type="ECO:0000259" key="2">
    <source>
        <dbReference type="Pfam" id="PF14498"/>
    </source>
</evidence>
<feature type="domain" description="Glycosyl hydrolase family 95 catalytic" evidence="4">
    <location>
        <begin position="292"/>
        <end position="699"/>
    </location>
</feature>
<dbReference type="PANTHER" id="PTHR31084:SF0">
    <property type="entry name" value="ALPHA-L-FUCOSIDASE 2"/>
    <property type="match status" value="1"/>
</dbReference>
<dbReference type="EMBL" id="JAQQKW010000004">
    <property type="protein sequence ID" value="MDC7694173.1"/>
    <property type="molecule type" value="Genomic_DNA"/>
</dbReference>